<reference evidence="1" key="1">
    <citation type="submission" date="2018-02" db="EMBL/GenBank/DDBJ databases">
        <title>Rhizophora mucronata_Transcriptome.</title>
        <authorList>
            <person name="Meera S.P."/>
            <person name="Sreeshan A."/>
            <person name="Augustine A."/>
        </authorList>
    </citation>
    <scope>NUCLEOTIDE SEQUENCE</scope>
    <source>
        <tissue evidence="1">Leaf</tissue>
    </source>
</reference>
<sequence>MKNPTRIAHSSCNFLGIISLYGPQICQRREVIAFLSFFDEH</sequence>
<dbReference type="AlphaFoldDB" id="A0A2P2KCQ4"/>
<name>A0A2P2KCQ4_RHIMU</name>
<proteinExistence type="predicted"/>
<evidence type="ECO:0000313" key="1">
    <source>
        <dbReference type="EMBL" id="MBX03477.1"/>
    </source>
</evidence>
<accession>A0A2P2KCQ4</accession>
<organism evidence="1">
    <name type="scientific">Rhizophora mucronata</name>
    <name type="common">Asiatic mangrove</name>
    <dbReference type="NCBI Taxonomy" id="61149"/>
    <lineage>
        <taxon>Eukaryota</taxon>
        <taxon>Viridiplantae</taxon>
        <taxon>Streptophyta</taxon>
        <taxon>Embryophyta</taxon>
        <taxon>Tracheophyta</taxon>
        <taxon>Spermatophyta</taxon>
        <taxon>Magnoliopsida</taxon>
        <taxon>eudicotyledons</taxon>
        <taxon>Gunneridae</taxon>
        <taxon>Pentapetalae</taxon>
        <taxon>rosids</taxon>
        <taxon>fabids</taxon>
        <taxon>Malpighiales</taxon>
        <taxon>Rhizophoraceae</taxon>
        <taxon>Rhizophora</taxon>
    </lineage>
</organism>
<protein>
    <submittedName>
        <fullName evidence="1">14-3-3 protein 7-like</fullName>
    </submittedName>
</protein>
<dbReference type="EMBL" id="GGEC01022993">
    <property type="protein sequence ID" value="MBX03477.1"/>
    <property type="molecule type" value="Transcribed_RNA"/>
</dbReference>